<evidence type="ECO:0000256" key="3">
    <source>
        <dbReference type="ARBA" id="ARBA00022801"/>
    </source>
</evidence>
<comment type="cofactor">
    <cofactor evidence="6 7">
        <name>Zn(2+)</name>
        <dbReference type="ChEBI" id="CHEBI:29105"/>
    </cofactor>
    <text evidence="6 7">Binds 1 zinc ion per subunit.</text>
</comment>
<evidence type="ECO:0000313" key="10">
    <source>
        <dbReference type="EMBL" id="TRY73426.1"/>
    </source>
</evidence>
<dbReference type="AlphaFoldDB" id="A0A553P6W3"/>
<feature type="domain" description="Peptidase M12A" evidence="9">
    <location>
        <begin position="115"/>
        <end position="315"/>
    </location>
</feature>
<feature type="region of interest" description="Disordered" evidence="8">
    <location>
        <begin position="73"/>
        <end position="95"/>
    </location>
</feature>
<dbReference type="GO" id="GO:0006508">
    <property type="term" value="P:proteolysis"/>
    <property type="evidence" value="ECO:0007669"/>
    <property type="project" value="UniProtKB-KW"/>
</dbReference>
<dbReference type="OMA" id="TVEHETM"/>
<keyword evidence="7" id="KW-0732">Signal</keyword>
<keyword evidence="5 6" id="KW-0482">Metalloprotease</keyword>
<feature type="active site" evidence="6">
    <location>
        <position position="213"/>
    </location>
</feature>
<dbReference type="PANTHER" id="PTHR10127">
    <property type="entry name" value="DISCOIDIN, CUB, EGF, LAMININ , AND ZINC METALLOPROTEASE DOMAIN CONTAINING"/>
    <property type="match status" value="1"/>
</dbReference>
<dbReference type="GO" id="GO:0008270">
    <property type="term" value="F:zinc ion binding"/>
    <property type="evidence" value="ECO:0007669"/>
    <property type="project" value="UniProtKB-UniRule"/>
</dbReference>
<dbReference type="SUPFAM" id="SSF55486">
    <property type="entry name" value="Metalloproteases ('zincins'), catalytic domain"/>
    <property type="match status" value="1"/>
</dbReference>
<evidence type="ECO:0000256" key="2">
    <source>
        <dbReference type="ARBA" id="ARBA00022723"/>
    </source>
</evidence>
<proteinExistence type="predicted"/>
<accession>A0A553P6W3</accession>
<dbReference type="PRINTS" id="PR00480">
    <property type="entry name" value="ASTACIN"/>
</dbReference>
<dbReference type="PROSITE" id="PS51864">
    <property type="entry name" value="ASTACIN"/>
    <property type="match status" value="1"/>
</dbReference>
<sequence length="353" mass="39744">MALCKVIHYCFLLKFVGSTPIAQDYPVPSDRGIFGDLFFPLNQQSSRNTDFYDNLSGADDNYESSYTDIDAEAGNEKNEDSQSKSDPPQRDSRGSYIVDDMIIPADLYEGRFELSGLSNEEYRWKDQAIPYQISGDLSSTQKEEFEARVAEFNDLLGGCPIIRPALETDSDFLLVQLTSDERICGRSTVGKIGGAQGLLIGADCFRGRTVAHEIIHAMGFFHEQSRPDRDLYVTVVLDNVLDTYRRNFEKMPNSLTFGVPYDGLSIMHYPDRAFSKNGKPTIISKIPGVPESRFAKGLTPTRSDILKIRAMYQCSQPNPDYDYNNYGEGTVEGSNYYSDDDTKSKNDDQYEYA</sequence>
<organism evidence="10 11">
    <name type="scientific">Tigriopus californicus</name>
    <name type="common">Marine copepod</name>
    <dbReference type="NCBI Taxonomy" id="6832"/>
    <lineage>
        <taxon>Eukaryota</taxon>
        <taxon>Metazoa</taxon>
        <taxon>Ecdysozoa</taxon>
        <taxon>Arthropoda</taxon>
        <taxon>Crustacea</taxon>
        <taxon>Multicrustacea</taxon>
        <taxon>Hexanauplia</taxon>
        <taxon>Copepoda</taxon>
        <taxon>Harpacticoida</taxon>
        <taxon>Harpacticidae</taxon>
        <taxon>Tigriopus</taxon>
    </lineage>
</organism>
<feature type="signal peptide" evidence="7">
    <location>
        <begin position="1"/>
        <end position="18"/>
    </location>
</feature>
<keyword evidence="3 6" id="KW-0378">Hydrolase</keyword>
<evidence type="ECO:0000256" key="7">
    <source>
        <dbReference type="RuleBase" id="RU361183"/>
    </source>
</evidence>
<feature type="binding site" evidence="6">
    <location>
        <position position="222"/>
    </location>
    <ligand>
        <name>Zn(2+)</name>
        <dbReference type="ChEBI" id="CHEBI:29105"/>
        <note>catalytic</note>
    </ligand>
</feature>
<keyword evidence="11" id="KW-1185">Reference proteome</keyword>
<feature type="compositionally biased region" description="Basic and acidic residues" evidence="8">
    <location>
        <begin position="74"/>
        <end position="93"/>
    </location>
</feature>
<dbReference type="CDD" id="cd04280">
    <property type="entry name" value="ZnMc_astacin_like"/>
    <property type="match status" value="1"/>
</dbReference>
<dbReference type="Gene3D" id="3.40.390.10">
    <property type="entry name" value="Collagenase (Catalytic Domain)"/>
    <property type="match status" value="1"/>
</dbReference>
<dbReference type="GO" id="GO:0004222">
    <property type="term" value="F:metalloendopeptidase activity"/>
    <property type="evidence" value="ECO:0007669"/>
    <property type="project" value="UniProtKB-UniRule"/>
</dbReference>
<evidence type="ECO:0000259" key="9">
    <source>
        <dbReference type="PROSITE" id="PS51864"/>
    </source>
</evidence>
<feature type="compositionally biased region" description="Basic and acidic residues" evidence="8">
    <location>
        <begin position="340"/>
        <end position="353"/>
    </location>
</feature>
<reference evidence="10 11" key="1">
    <citation type="journal article" date="2018" name="Nat. Ecol. Evol.">
        <title>Genomic signatures of mitonuclear coevolution across populations of Tigriopus californicus.</title>
        <authorList>
            <person name="Barreto F.S."/>
            <person name="Watson E.T."/>
            <person name="Lima T.G."/>
            <person name="Willett C.S."/>
            <person name="Edmands S."/>
            <person name="Li W."/>
            <person name="Burton R.S."/>
        </authorList>
    </citation>
    <scope>NUCLEOTIDE SEQUENCE [LARGE SCALE GENOMIC DNA]</scope>
    <source>
        <strain evidence="10 11">San Diego</strain>
    </source>
</reference>
<dbReference type="InterPro" id="IPR001506">
    <property type="entry name" value="Peptidase_M12A"/>
</dbReference>
<dbReference type="STRING" id="6832.A0A553P6W3"/>
<keyword evidence="4 6" id="KW-0862">Zinc</keyword>
<dbReference type="InterPro" id="IPR024079">
    <property type="entry name" value="MetalloPept_cat_dom_sf"/>
</dbReference>
<dbReference type="OrthoDB" id="291007at2759"/>
<evidence type="ECO:0000313" key="11">
    <source>
        <dbReference type="Proteomes" id="UP000318571"/>
    </source>
</evidence>
<dbReference type="Proteomes" id="UP000318571">
    <property type="component" value="Chromosome 3"/>
</dbReference>
<feature type="region of interest" description="Disordered" evidence="8">
    <location>
        <begin position="332"/>
        <end position="353"/>
    </location>
</feature>
<dbReference type="EC" id="3.4.24.-" evidence="7"/>
<name>A0A553P6W3_TIGCA</name>
<keyword evidence="1 6" id="KW-0645">Protease</keyword>
<feature type="binding site" evidence="6">
    <location>
        <position position="212"/>
    </location>
    <ligand>
        <name>Zn(2+)</name>
        <dbReference type="ChEBI" id="CHEBI:29105"/>
        <note>catalytic</note>
    </ligand>
</feature>
<dbReference type="InterPro" id="IPR006026">
    <property type="entry name" value="Peptidase_Metallo"/>
</dbReference>
<dbReference type="Pfam" id="PF01400">
    <property type="entry name" value="Astacin"/>
    <property type="match status" value="1"/>
</dbReference>
<protein>
    <recommendedName>
        <fullName evidence="7">Metalloendopeptidase</fullName>
        <ecNumber evidence="7">3.4.24.-</ecNumber>
    </recommendedName>
</protein>
<comment type="caution">
    <text evidence="6">Lacks conserved residue(s) required for the propagation of feature annotation.</text>
</comment>
<dbReference type="SMART" id="SM00235">
    <property type="entry name" value="ZnMc"/>
    <property type="match status" value="1"/>
</dbReference>
<gene>
    <name evidence="10" type="ORF">TCAL_05538</name>
</gene>
<dbReference type="PANTHER" id="PTHR10127:SF780">
    <property type="entry name" value="METALLOENDOPEPTIDASE"/>
    <property type="match status" value="1"/>
</dbReference>
<keyword evidence="2 6" id="KW-0479">Metal-binding</keyword>
<feature type="chain" id="PRO_5022247789" description="Metalloendopeptidase" evidence="7">
    <location>
        <begin position="19"/>
        <end position="353"/>
    </location>
</feature>
<evidence type="ECO:0000256" key="4">
    <source>
        <dbReference type="ARBA" id="ARBA00022833"/>
    </source>
</evidence>
<dbReference type="InterPro" id="IPR034035">
    <property type="entry name" value="Astacin-like_dom"/>
</dbReference>
<evidence type="ECO:0000256" key="5">
    <source>
        <dbReference type="ARBA" id="ARBA00023049"/>
    </source>
</evidence>
<dbReference type="EMBL" id="VCGU01000007">
    <property type="protein sequence ID" value="TRY73426.1"/>
    <property type="molecule type" value="Genomic_DNA"/>
</dbReference>
<feature type="binding site" evidence="6">
    <location>
        <position position="216"/>
    </location>
    <ligand>
        <name>Zn(2+)</name>
        <dbReference type="ChEBI" id="CHEBI:29105"/>
        <note>catalytic</note>
    </ligand>
</feature>
<evidence type="ECO:0000256" key="8">
    <source>
        <dbReference type="SAM" id="MobiDB-lite"/>
    </source>
</evidence>
<evidence type="ECO:0000256" key="1">
    <source>
        <dbReference type="ARBA" id="ARBA00022670"/>
    </source>
</evidence>
<comment type="caution">
    <text evidence="10">The sequence shown here is derived from an EMBL/GenBank/DDBJ whole genome shotgun (WGS) entry which is preliminary data.</text>
</comment>
<evidence type="ECO:0000256" key="6">
    <source>
        <dbReference type="PROSITE-ProRule" id="PRU01211"/>
    </source>
</evidence>